<proteinExistence type="predicted"/>
<evidence type="ECO:0000313" key="2">
    <source>
        <dbReference type="EMBL" id="GLS89757.1"/>
    </source>
</evidence>
<dbReference type="Gene3D" id="2.40.50.870">
    <property type="entry name" value="Protein of unknown function (DUF3299)"/>
    <property type="match status" value="1"/>
</dbReference>
<comment type="caution">
    <text evidence="2">The sequence shown here is derived from an EMBL/GenBank/DDBJ whole genome shotgun (WGS) entry which is preliminary data.</text>
</comment>
<feature type="chain" id="PRO_5045238656" description="DUF3299 domain-containing protein" evidence="1">
    <location>
        <begin position="20"/>
        <end position="220"/>
    </location>
</feature>
<gene>
    <name evidence="2" type="ORF">GCM10007916_08240</name>
</gene>
<reference evidence="3" key="1">
    <citation type="journal article" date="2019" name="Int. J. Syst. Evol. Microbiol.">
        <title>The Global Catalogue of Microorganisms (GCM) 10K type strain sequencing project: providing services to taxonomists for standard genome sequencing and annotation.</title>
        <authorList>
            <consortium name="The Broad Institute Genomics Platform"/>
            <consortium name="The Broad Institute Genome Sequencing Center for Infectious Disease"/>
            <person name="Wu L."/>
            <person name="Ma J."/>
        </authorList>
    </citation>
    <scope>NUCLEOTIDE SEQUENCE [LARGE SCALE GENOMIC DNA]</scope>
    <source>
        <strain evidence="3">NBRC 103166</strain>
    </source>
</reference>
<evidence type="ECO:0000256" key="1">
    <source>
        <dbReference type="SAM" id="SignalP"/>
    </source>
</evidence>
<dbReference type="Pfam" id="PF11736">
    <property type="entry name" value="DUF3299"/>
    <property type="match status" value="1"/>
</dbReference>
<dbReference type="RefSeq" id="WP_284202886.1">
    <property type="nucleotide sequence ID" value="NZ_BSPQ01000002.1"/>
</dbReference>
<dbReference type="InterPro" id="IPR021727">
    <property type="entry name" value="DUF3299"/>
</dbReference>
<organism evidence="2 3">
    <name type="scientific">Psychromonas marina</name>
    <dbReference type="NCBI Taxonomy" id="88364"/>
    <lineage>
        <taxon>Bacteria</taxon>
        <taxon>Pseudomonadati</taxon>
        <taxon>Pseudomonadota</taxon>
        <taxon>Gammaproteobacteria</taxon>
        <taxon>Alteromonadales</taxon>
        <taxon>Psychromonadaceae</taxon>
        <taxon>Psychromonas</taxon>
    </lineage>
</organism>
<dbReference type="Proteomes" id="UP001157353">
    <property type="component" value="Unassembled WGS sequence"/>
</dbReference>
<feature type="signal peptide" evidence="1">
    <location>
        <begin position="1"/>
        <end position="19"/>
    </location>
</feature>
<keyword evidence="1" id="KW-0732">Signal</keyword>
<evidence type="ECO:0008006" key="4">
    <source>
        <dbReference type="Google" id="ProtNLM"/>
    </source>
</evidence>
<evidence type="ECO:0000313" key="3">
    <source>
        <dbReference type="Proteomes" id="UP001157353"/>
    </source>
</evidence>
<dbReference type="EMBL" id="BSPQ01000002">
    <property type="protein sequence ID" value="GLS89757.1"/>
    <property type="molecule type" value="Genomic_DNA"/>
</dbReference>
<accession>A0ABQ6DXE0</accession>
<keyword evidence="3" id="KW-1185">Reference proteome</keyword>
<protein>
    <recommendedName>
        <fullName evidence="4">DUF3299 domain-containing protein</fullName>
    </recommendedName>
</protein>
<sequence length="220" mass="24703">MKKRLLLPLLFSLISVAQASNVTNIGWSDLQGKVAPYHDPFKELTGEQLYNLSLYARITGIKKQSPEKVTEAMQKEAEDAKVMLENEKIDIAYMFEQRFIIMKKRQQAAMATNKLLIDTNIEIAGYMLPLEFDGELVTEFLLVPTIGACSHEPVPSPNQLILVKAENAIKANSLYMPIKISGILRTTAQAKDLYLVDGQKNIDLSYRVDNALVEPFIGTR</sequence>
<name>A0ABQ6DXE0_9GAMM</name>